<dbReference type="Pfam" id="PF01814">
    <property type="entry name" value="Hemerythrin"/>
    <property type="match status" value="1"/>
</dbReference>
<dbReference type="InterPro" id="IPR014710">
    <property type="entry name" value="RmlC-like_jellyroll"/>
</dbReference>
<sequence length="268" mass="30408">MKVYHLNFTESFIRPVLDNGVSKVVQFSFSKGKVLEKHKTSSDILVFVLQGKIRFKANEEVILQSGDMVSLEKHVEHSIEAIEESLVVLVLTPSPVSNQEIGSEPRKSVENSSNAKAAVSPQLWSFVEEHAELLEVLDRTAGGYHAETYDLADKMVHEELNKHFRYEEEILFPLLGKYIGTNAGPIAVMLSEHKIIRDNHETFRKRLQDLKNHKGSESDVVQAFKPLESVLRAHIMKEDNVLFPMASSVMSEEDKNEVARKVNEEKQL</sequence>
<gene>
    <name evidence="2" type="ORF">DNHGIG_19590</name>
</gene>
<dbReference type="PANTHER" id="PTHR39966">
    <property type="entry name" value="BLL2471 PROTEIN-RELATED"/>
    <property type="match status" value="1"/>
</dbReference>
<proteinExistence type="predicted"/>
<protein>
    <recommendedName>
        <fullName evidence="1">Hemerythrin-like domain-containing protein</fullName>
    </recommendedName>
</protein>
<comment type="caution">
    <text evidence="2">The sequence shown here is derived from an EMBL/GenBank/DDBJ whole genome shotgun (WGS) entry which is preliminary data.</text>
</comment>
<evidence type="ECO:0000313" key="2">
    <source>
        <dbReference type="EMBL" id="GIM46410.1"/>
    </source>
</evidence>
<dbReference type="RefSeq" id="WP_282199516.1">
    <property type="nucleotide sequence ID" value="NZ_BOQE01000001.1"/>
</dbReference>
<dbReference type="EMBL" id="BOQE01000001">
    <property type="protein sequence ID" value="GIM46410.1"/>
    <property type="molecule type" value="Genomic_DNA"/>
</dbReference>
<dbReference type="InterPro" id="IPR012312">
    <property type="entry name" value="Hemerythrin-like"/>
</dbReference>
<name>A0AAV4LF44_9BACL</name>
<accession>A0AAV4LF44</accession>
<dbReference type="Proteomes" id="UP001057291">
    <property type="component" value="Unassembled WGS sequence"/>
</dbReference>
<dbReference type="AlphaFoldDB" id="A0AAV4LF44"/>
<dbReference type="PANTHER" id="PTHR39966:SF3">
    <property type="entry name" value="DUF438 DOMAIN-CONTAINING PROTEIN"/>
    <property type="match status" value="1"/>
</dbReference>
<evidence type="ECO:0000313" key="3">
    <source>
        <dbReference type="Proteomes" id="UP001057291"/>
    </source>
</evidence>
<dbReference type="Gene3D" id="1.20.120.520">
    <property type="entry name" value="nmb1532 protein domain like"/>
    <property type="match status" value="1"/>
</dbReference>
<dbReference type="InterPro" id="IPR011051">
    <property type="entry name" value="RmlC_Cupin_sf"/>
</dbReference>
<feature type="domain" description="Hemerythrin-like" evidence="1">
    <location>
        <begin position="126"/>
        <end position="246"/>
    </location>
</feature>
<dbReference type="Gene3D" id="2.60.120.10">
    <property type="entry name" value="Jelly Rolls"/>
    <property type="match status" value="1"/>
</dbReference>
<keyword evidence="3" id="KW-1185">Reference proteome</keyword>
<dbReference type="SUPFAM" id="SSF51182">
    <property type="entry name" value="RmlC-like cupins"/>
    <property type="match status" value="1"/>
</dbReference>
<reference evidence="2" key="1">
    <citation type="journal article" date="2023" name="Int. J. Syst. Evol. Microbiol.">
        <title>Collibacillus ludicampi gen. nov., sp. nov., a new soil bacterium of the family Alicyclobacillaceae.</title>
        <authorList>
            <person name="Jojima T."/>
            <person name="Ioku Y."/>
            <person name="Fukuta Y."/>
            <person name="Shirasaka N."/>
            <person name="Matsumura Y."/>
            <person name="Mori M."/>
        </authorList>
    </citation>
    <scope>NUCLEOTIDE SEQUENCE</scope>
    <source>
        <strain evidence="2">TP075</strain>
    </source>
</reference>
<organism evidence="2 3">
    <name type="scientific">Collibacillus ludicampi</name>
    <dbReference type="NCBI Taxonomy" id="2771369"/>
    <lineage>
        <taxon>Bacteria</taxon>
        <taxon>Bacillati</taxon>
        <taxon>Bacillota</taxon>
        <taxon>Bacilli</taxon>
        <taxon>Bacillales</taxon>
        <taxon>Alicyclobacillaceae</taxon>
        <taxon>Collibacillus</taxon>
    </lineage>
</organism>
<dbReference type="GO" id="GO:0005886">
    <property type="term" value="C:plasma membrane"/>
    <property type="evidence" value="ECO:0007669"/>
    <property type="project" value="TreeGrafter"/>
</dbReference>
<evidence type="ECO:0000259" key="1">
    <source>
        <dbReference type="Pfam" id="PF01814"/>
    </source>
</evidence>